<organism evidence="2 3">
    <name type="scientific">Mucilaginibacter auburnensis</name>
    <dbReference type="NCBI Taxonomy" id="1457233"/>
    <lineage>
        <taxon>Bacteria</taxon>
        <taxon>Pseudomonadati</taxon>
        <taxon>Bacteroidota</taxon>
        <taxon>Sphingobacteriia</taxon>
        <taxon>Sphingobacteriales</taxon>
        <taxon>Sphingobacteriaceae</taxon>
        <taxon>Mucilaginibacter</taxon>
    </lineage>
</organism>
<evidence type="ECO:0000313" key="2">
    <source>
        <dbReference type="EMBL" id="PJJ83407.1"/>
    </source>
</evidence>
<gene>
    <name evidence="2" type="ORF">CLV57_0389</name>
</gene>
<protein>
    <recommendedName>
        <fullName evidence="4">Outer membrane beta-barrel porin/alpha-amylase</fullName>
    </recommendedName>
</protein>
<dbReference type="Proteomes" id="UP000242687">
    <property type="component" value="Unassembled WGS sequence"/>
</dbReference>
<feature type="chain" id="PRO_5014113718" description="Outer membrane beta-barrel porin/alpha-amylase" evidence="1">
    <location>
        <begin position="24"/>
        <end position="278"/>
    </location>
</feature>
<proteinExistence type="predicted"/>
<dbReference type="RefSeq" id="WP_157799037.1">
    <property type="nucleotide sequence ID" value="NZ_PGFJ01000001.1"/>
</dbReference>
<evidence type="ECO:0008006" key="4">
    <source>
        <dbReference type="Google" id="ProtNLM"/>
    </source>
</evidence>
<accession>A0A2H9VRE8</accession>
<evidence type="ECO:0000313" key="3">
    <source>
        <dbReference type="Proteomes" id="UP000242687"/>
    </source>
</evidence>
<dbReference type="AlphaFoldDB" id="A0A2H9VRE8"/>
<name>A0A2H9VRE8_9SPHI</name>
<comment type="caution">
    <text evidence="2">The sequence shown here is derived from an EMBL/GenBank/DDBJ whole genome shotgun (WGS) entry which is preliminary data.</text>
</comment>
<dbReference type="EMBL" id="PGFJ01000001">
    <property type="protein sequence ID" value="PJJ83407.1"/>
    <property type="molecule type" value="Genomic_DNA"/>
</dbReference>
<evidence type="ECO:0000256" key="1">
    <source>
        <dbReference type="SAM" id="SignalP"/>
    </source>
</evidence>
<keyword evidence="3" id="KW-1185">Reference proteome</keyword>
<keyword evidence="1" id="KW-0732">Signal</keyword>
<reference evidence="2 3" key="1">
    <citation type="submission" date="2017-11" db="EMBL/GenBank/DDBJ databases">
        <title>Genomic Encyclopedia of Archaeal and Bacterial Type Strains, Phase II (KMG-II): From Individual Species to Whole Genera.</title>
        <authorList>
            <person name="Goeker M."/>
        </authorList>
    </citation>
    <scope>NUCLEOTIDE SEQUENCE [LARGE SCALE GENOMIC DNA]</scope>
    <source>
        <strain evidence="2 3">DSM 28175</strain>
    </source>
</reference>
<feature type="signal peptide" evidence="1">
    <location>
        <begin position="1"/>
        <end position="23"/>
    </location>
</feature>
<sequence>MTKPVLKCLLSGLLLISSISAFAGGFPVRPKSLLLSPSVSYFFSTGGWDGNSALKPFENNGKFQATTFSLYSEYGLTRRFTLVAVLPYANNSYKDNAGNNSTASGLADLEVGVRYYLANIAYKYYFSLQGTFIQPLYKNLNLGFQAQGAELKVSFAGSGKFLGKNSYFTLENGVRQYFGGAGPIQDRYSGTFGVTLDRRFKHQVSASIGGFYSASSINSAFNPQIIGTNKDFAFNQASLSYGYSVTKKFSFFLSAGQFIAGRNTGKGSSGSVAFIIRP</sequence>
<dbReference type="OrthoDB" id="9782650at2"/>